<dbReference type="PANTHER" id="PTHR43806">
    <property type="entry name" value="PEPTIDASE S8"/>
    <property type="match status" value="1"/>
</dbReference>
<dbReference type="PROSITE" id="PS51892">
    <property type="entry name" value="SUBTILASE"/>
    <property type="match status" value="1"/>
</dbReference>
<evidence type="ECO:0000256" key="6">
    <source>
        <dbReference type="RuleBase" id="RU003355"/>
    </source>
</evidence>
<dbReference type="InterPro" id="IPR036852">
    <property type="entry name" value="Peptidase_S8/S53_dom_sf"/>
</dbReference>
<evidence type="ECO:0000256" key="1">
    <source>
        <dbReference type="ARBA" id="ARBA00011073"/>
    </source>
</evidence>
<dbReference type="InterPro" id="IPR015500">
    <property type="entry name" value="Peptidase_S8_subtilisin-rel"/>
</dbReference>
<dbReference type="InterPro" id="IPR050131">
    <property type="entry name" value="Peptidase_S8_subtilisin-like"/>
</dbReference>
<dbReference type="PROSITE" id="PS00136">
    <property type="entry name" value="SUBTILASE_ASP"/>
    <property type="match status" value="1"/>
</dbReference>
<dbReference type="InterPro" id="IPR037045">
    <property type="entry name" value="S8pro/Inhibitor_I9_sf"/>
</dbReference>
<name>A0AA35XH20_GEOBA</name>
<dbReference type="FunFam" id="3.40.50.200:FF:000016">
    <property type="entry name" value="Proprotein convertase subtilisin/kexin type 9"/>
    <property type="match status" value="1"/>
</dbReference>
<dbReference type="GO" id="GO:0005615">
    <property type="term" value="C:extracellular space"/>
    <property type="evidence" value="ECO:0007669"/>
    <property type="project" value="TreeGrafter"/>
</dbReference>
<keyword evidence="3 5" id="KW-0378">Hydrolase</keyword>
<evidence type="ECO:0000256" key="4">
    <source>
        <dbReference type="ARBA" id="ARBA00022825"/>
    </source>
</evidence>
<feature type="active site" description="Charge relay system" evidence="5">
    <location>
        <position position="274"/>
    </location>
</feature>
<protein>
    <submittedName>
        <fullName evidence="9">Aqualysin-1</fullName>
    </submittedName>
</protein>
<feature type="active site" description="Charge relay system" evidence="5">
    <location>
        <position position="312"/>
    </location>
</feature>
<dbReference type="GO" id="GO:0006508">
    <property type="term" value="P:proteolysis"/>
    <property type="evidence" value="ECO:0007669"/>
    <property type="project" value="UniProtKB-KW"/>
</dbReference>
<keyword evidence="4 5" id="KW-0720">Serine protease</keyword>
<dbReference type="Gene3D" id="3.40.50.200">
    <property type="entry name" value="Peptidase S8/S53 domain"/>
    <property type="match status" value="1"/>
</dbReference>
<dbReference type="InterPro" id="IPR000209">
    <property type="entry name" value="Peptidase_S8/S53_dom"/>
</dbReference>
<feature type="signal peptide" evidence="7">
    <location>
        <begin position="1"/>
        <end position="22"/>
    </location>
</feature>
<proteinExistence type="inferred from homology"/>
<dbReference type="InterPro" id="IPR023828">
    <property type="entry name" value="Peptidase_S8_Ser-AS"/>
</dbReference>
<dbReference type="CDD" id="cd04077">
    <property type="entry name" value="Peptidases_S8_PCSK9_ProteinaseK_like"/>
    <property type="match status" value="1"/>
</dbReference>
<feature type="active site" description="Charge relay system" evidence="5">
    <location>
        <position position="469"/>
    </location>
</feature>
<dbReference type="InterPro" id="IPR023827">
    <property type="entry name" value="Peptidase_S8_Asp-AS"/>
</dbReference>
<feature type="domain" description="Peptidase S8/S53" evidence="8">
    <location>
        <begin position="268"/>
        <end position="505"/>
    </location>
</feature>
<keyword evidence="10" id="KW-1185">Reference proteome</keyword>
<evidence type="ECO:0000259" key="8">
    <source>
        <dbReference type="Pfam" id="PF00082"/>
    </source>
</evidence>
<evidence type="ECO:0000256" key="2">
    <source>
        <dbReference type="ARBA" id="ARBA00022670"/>
    </source>
</evidence>
<keyword evidence="7" id="KW-0732">Signal</keyword>
<evidence type="ECO:0000256" key="5">
    <source>
        <dbReference type="PROSITE-ProRule" id="PRU01240"/>
    </source>
</evidence>
<evidence type="ECO:0000313" key="9">
    <source>
        <dbReference type="EMBL" id="CAI8058568.1"/>
    </source>
</evidence>
<dbReference type="Proteomes" id="UP001174909">
    <property type="component" value="Unassembled WGS sequence"/>
</dbReference>
<dbReference type="InterPro" id="IPR034193">
    <property type="entry name" value="PCSK9_ProteinaseK-like"/>
</dbReference>
<evidence type="ECO:0000256" key="3">
    <source>
        <dbReference type="ARBA" id="ARBA00022801"/>
    </source>
</evidence>
<dbReference type="Gene3D" id="3.30.70.80">
    <property type="entry name" value="Peptidase S8 propeptide/proteinase inhibitor I9"/>
    <property type="match status" value="1"/>
</dbReference>
<reference evidence="9" key="1">
    <citation type="submission" date="2023-03" db="EMBL/GenBank/DDBJ databases">
        <authorList>
            <person name="Steffen K."/>
            <person name="Cardenas P."/>
        </authorList>
    </citation>
    <scope>NUCLEOTIDE SEQUENCE</scope>
</reference>
<comment type="caution">
    <text evidence="9">The sequence shown here is derived from an EMBL/GenBank/DDBJ whole genome shotgun (WGS) entry which is preliminary data.</text>
</comment>
<accession>A0AA35XH20</accession>
<gene>
    <name evidence="9" type="ORF">GBAR_LOCUS31846</name>
</gene>
<keyword evidence="2 5" id="KW-0645">Protease</keyword>
<dbReference type="Pfam" id="PF00082">
    <property type="entry name" value="Peptidase_S8"/>
    <property type="match status" value="1"/>
</dbReference>
<sequence>MRVVGAWFALFALVASLHVSFGVKRTEEAPAAAVRPPDGVWDRQKKAADDLWEELTEGGRRATDHEHWERIVRRSSLEWYDPYYEDDTQHIVDVQDYYRYVLEQDWYAEPQQDQLASILHDWRGDQARIQMEDDYMYMEKPIPGRYIVMLDASANERMLDHAITVLQRAHVESEGKIRTEHITPIRNLGLGFTATMNNKAVTLITKYPYLEVIEEDVAVKRSTRQLSKADYEKAEQHLSGVQWNLDRIDQRNNHLDGVFKPEGTGDMASIYIIDTGVRYTHEEFEGRAKYAGFDAIDKLTGSSQQGADCQGHGTHCAATAAGKKYGVAKKAKIYSLRALGCGGSGAVSGIVEGMDFVAKQVDKGVHSGPVVFSMSLGVKASVSLNAAIKRVTEKGIVAVSAAGNQGGDSCNYSPASARVGIAVGATNKEDDMVTFSNAGECTDIYAPGVAIKSATSKCDTCTLTLSGTSMAAPHVAGYMAILMSLYPHMSATQAKGHLVTQSTKGAVGLAAISSSLASRTPNRFLYVAAQDVDTSTRAHIPYWRP</sequence>
<dbReference type="SUPFAM" id="SSF52743">
    <property type="entry name" value="Subtilisin-like"/>
    <property type="match status" value="1"/>
</dbReference>
<feature type="chain" id="PRO_5041220968" evidence="7">
    <location>
        <begin position="23"/>
        <end position="545"/>
    </location>
</feature>
<dbReference type="PROSITE" id="PS00138">
    <property type="entry name" value="SUBTILASE_SER"/>
    <property type="match status" value="1"/>
</dbReference>
<dbReference type="AlphaFoldDB" id="A0AA35XH20"/>
<dbReference type="SUPFAM" id="SSF54897">
    <property type="entry name" value="Protease propeptides/inhibitors"/>
    <property type="match status" value="1"/>
</dbReference>
<dbReference type="GO" id="GO:0004252">
    <property type="term" value="F:serine-type endopeptidase activity"/>
    <property type="evidence" value="ECO:0007669"/>
    <property type="project" value="UniProtKB-UniRule"/>
</dbReference>
<dbReference type="EMBL" id="CASHTH010004530">
    <property type="protein sequence ID" value="CAI8058568.1"/>
    <property type="molecule type" value="Genomic_DNA"/>
</dbReference>
<evidence type="ECO:0000313" key="10">
    <source>
        <dbReference type="Proteomes" id="UP001174909"/>
    </source>
</evidence>
<dbReference type="PRINTS" id="PR00723">
    <property type="entry name" value="SUBTILISIN"/>
</dbReference>
<dbReference type="PANTHER" id="PTHR43806:SF58">
    <property type="entry name" value="ALKALINE PROTEASE 1-RELATED"/>
    <property type="match status" value="1"/>
</dbReference>
<organism evidence="9 10">
    <name type="scientific">Geodia barretti</name>
    <name type="common">Barrett's horny sponge</name>
    <dbReference type="NCBI Taxonomy" id="519541"/>
    <lineage>
        <taxon>Eukaryota</taxon>
        <taxon>Metazoa</taxon>
        <taxon>Porifera</taxon>
        <taxon>Demospongiae</taxon>
        <taxon>Heteroscleromorpha</taxon>
        <taxon>Tetractinellida</taxon>
        <taxon>Astrophorina</taxon>
        <taxon>Geodiidae</taxon>
        <taxon>Geodia</taxon>
    </lineage>
</organism>
<evidence type="ECO:0000256" key="7">
    <source>
        <dbReference type="SAM" id="SignalP"/>
    </source>
</evidence>
<comment type="similarity">
    <text evidence="1 5 6">Belongs to the peptidase S8 family.</text>
</comment>